<reference evidence="2 3" key="1">
    <citation type="submission" date="2015-07" db="EMBL/GenBank/DDBJ databases">
        <title>The genome of Eufriesea mexicana.</title>
        <authorList>
            <person name="Pan H."/>
            <person name="Kapheim K."/>
        </authorList>
    </citation>
    <scope>NUCLEOTIDE SEQUENCE [LARGE SCALE GENOMIC DNA]</scope>
    <source>
        <strain evidence="2">0111107269</strain>
        <tissue evidence="2">Whole body</tissue>
    </source>
</reference>
<sequence length="93" mass="10034">MSMNHAPPGKTDVSTTRASCTRISNPTADKPRIMQGTIDKIALAHGKHRERVCTWGTPPVPALAKPCFKSTGSLIFGQGASRGKERSRSTSWI</sequence>
<name>A0A310SSM7_9HYME</name>
<protein>
    <submittedName>
        <fullName evidence="2">Uncharacterized protein</fullName>
    </submittedName>
</protein>
<accession>A0A310SSM7</accession>
<gene>
    <name evidence="2" type="ORF">WN48_07484</name>
</gene>
<dbReference type="AlphaFoldDB" id="A0A310SSM7"/>
<dbReference type="Proteomes" id="UP000250275">
    <property type="component" value="Unassembled WGS sequence"/>
</dbReference>
<evidence type="ECO:0000256" key="1">
    <source>
        <dbReference type="SAM" id="MobiDB-lite"/>
    </source>
</evidence>
<evidence type="ECO:0000313" key="3">
    <source>
        <dbReference type="Proteomes" id="UP000250275"/>
    </source>
</evidence>
<organism evidence="2 3">
    <name type="scientific">Eufriesea mexicana</name>
    <dbReference type="NCBI Taxonomy" id="516756"/>
    <lineage>
        <taxon>Eukaryota</taxon>
        <taxon>Metazoa</taxon>
        <taxon>Ecdysozoa</taxon>
        <taxon>Arthropoda</taxon>
        <taxon>Hexapoda</taxon>
        <taxon>Insecta</taxon>
        <taxon>Pterygota</taxon>
        <taxon>Neoptera</taxon>
        <taxon>Endopterygota</taxon>
        <taxon>Hymenoptera</taxon>
        <taxon>Apocrita</taxon>
        <taxon>Aculeata</taxon>
        <taxon>Apoidea</taxon>
        <taxon>Anthophila</taxon>
        <taxon>Apidae</taxon>
        <taxon>Eufriesea</taxon>
    </lineage>
</organism>
<feature type="region of interest" description="Disordered" evidence="1">
    <location>
        <begin position="1"/>
        <end position="31"/>
    </location>
</feature>
<evidence type="ECO:0000313" key="2">
    <source>
        <dbReference type="EMBL" id="OAD62817.1"/>
    </source>
</evidence>
<feature type="compositionally biased region" description="Polar residues" evidence="1">
    <location>
        <begin position="12"/>
        <end position="27"/>
    </location>
</feature>
<dbReference type="EMBL" id="KQ759804">
    <property type="protein sequence ID" value="OAD62817.1"/>
    <property type="molecule type" value="Genomic_DNA"/>
</dbReference>
<keyword evidence="3" id="KW-1185">Reference proteome</keyword>
<proteinExistence type="predicted"/>